<evidence type="ECO:0000256" key="2">
    <source>
        <dbReference type="ARBA" id="ARBA00022722"/>
    </source>
</evidence>
<proteinExistence type="inferred from homology"/>
<dbReference type="GO" id="GO:0006308">
    <property type="term" value="P:DNA catabolic process"/>
    <property type="evidence" value="ECO:0007669"/>
    <property type="project" value="UniProtKB-UniRule"/>
</dbReference>
<evidence type="ECO:0000313" key="11">
    <source>
        <dbReference type="Proteomes" id="UP000619788"/>
    </source>
</evidence>
<feature type="region of interest" description="Disordered" evidence="7">
    <location>
        <begin position="398"/>
        <end position="461"/>
    </location>
</feature>
<keyword evidence="11" id="KW-1185">Reference proteome</keyword>
<dbReference type="GO" id="GO:0008855">
    <property type="term" value="F:exodeoxyribonuclease VII activity"/>
    <property type="evidence" value="ECO:0007669"/>
    <property type="project" value="UniProtKB-UniRule"/>
</dbReference>
<keyword evidence="1 5" id="KW-0963">Cytoplasm</keyword>
<dbReference type="InterPro" id="IPR025824">
    <property type="entry name" value="OB-fold_nuc-bd_dom"/>
</dbReference>
<evidence type="ECO:0000256" key="4">
    <source>
        <dbReference type="ARBA" id="ARBA00022839"/>
    </source>
</evidence>
<dbReference type="CDD" id="cd04489">
    <property type="entry name" value="ExoVII_LU_OBF"/>
    <property type="match status" value="1"/>
</dbReference>
<comment type="catalytic activity">
    <reaction evidence="5 6">
        <text>Exonucleolytic cleavage in either 5'- to 3'- or 3'- to 5'-direction to yield nucleoside 5'-phosphates.</text>
        <dbReference type="EC" id="3.1.11.6"/>
    </reaction>
</comment>
<accession>A0A8J3SBR1</accession>
<evidence type="ECO:0000256" key="3">
    <source>
        <dbReference type="ARBA" id="ARBA00022801"/>
    </source>
</evidence>
<feature type="compositionally biased region" description="Low complexity" evidence="7">
    <location>
        <begin position="431"/>
        <end position="453"/>
    </location>
</feature>
<feature type="domain" description="Exonuclease VII large subunit C-terminal" evidence="8">
    <location>
        <begin position="127"/>
        <end position="349"/>
    </location>
</feature>
<dbReference type="GO" id="GO:0009318">
    <property type="term" value="C:exodeoxyribonuclease VII complex"/>
    <property type="evidence" value="ECO:0007669"/>
    <property type="project" value="UniProtKB-UniRule"/>
</dbReference>
<keyword evidence="3 5" id="KW-0378">Hydrolase</keyword>
<comment type="similarity">
    <text evidence="5 6">Belongs to the XseA family.</text>
</comment>
<evidence type="ECO:0000256" key="7">
    <source>
        <dbReference type="SAM" id="MobiDB-lite"/>
    </source>
</evidence>
<dbReference type="GO" id="GO:0005737">
    <property type="term" value="C:cytoplasm"/>
    <property type="evidence" value="ECO:0007669"/>
    <property type="project" value="UniProtKB-SubCell"/>
</dbReference>
<organism evidence="10 11">
    <name type="scientific">Planobispora siamensis</name>
    <dbReference type="NCBI Taxonomy" id="936338"/>
    <lineage>
        <taxon>Bacteria</taxon>
        <taxon>Bacillati</taxon>
        <taxon>Actinomycetota</taxon>
        <taxon>Actinomycetes</taxon>
        <taxon>Streptosporangiales</taxon>
        <taxon>Streptosporangiaceae</taxon>
        <taxon>Planobispora</taxon>
    </lineage>
</organism>
<comment type="caution">
    <text evidence="10">The sequence shown here is derived from an EMBL/GenBank/DDBJ whole genome shotgun (WGS) entry which is preliminary data.</text>
</comment>
<dbReference type="Proteomes" id="UP000619788">
    <property type="component" value="Unassembled WGS sequence"/>
</dbReference>
<comment type="function">
    <text evidence="5">Bidirectionally degrades single-stranded DNA into large acid-insoluble oligonucleotides, which are then degraded further into small acid-soluble oligonucleotides.</text>
</comment>
<evidence type="ECO:0000256" key="1">
    <source>
        <dbReference type="ARBA" id="ARBA00022490"/>
    </source>
</evidence>
<dbReference type="NCBIfam" id="TIGR00237">
    <property type="entry name" value="xseA"/>
    <property type="match status" value="1"/>
</dbReference>
<dbReference type="AlphaFoldDB" id="A0A8J3SBR1"/>
<gene>
    <name evidence="5 10" type="primary">xseA</name>
    <name evidence="10" type="ORF">Psi01_21220</name>
</gene>
<feature type="compositionally biased region" description="Basic and acidic residues" evidence="7">
    <location>
        <begin position="398"/>
        <end position="410"/>
    </location>
</feature>
<name>A0A8J3SBR1_9ACTN</name>
<evidence type="ECO:0000259" key="8">
    <source>
        <dbReference type="Pfam" id="PF02601"/>
    </source>
</evidence>
<dbReference type="HAMAP" id="MF_00378">
    <property type="entry name" value="Exonuc_7_L"/>
    <property type="match status" value="1"/>
</dbReference>
<dbReference type="Pfam" id="PF13742">
    <property type="entry name" value="tRNA_anti_2"/>
    <property type="match status" value="1"/>
</dbReference>
<dbReference type="PANTHER" id="PTHR30008:SF0">
    <property type="entry name" value="EXODEOXYRIBONUCLEASE 7 LARGE SUBUNIT"/>
    <property type="match status" value="1"/>
</dbReference>
<evidence type="ECO:0000256" key="6">
    <source>
        <dbReference type="RuleBase" id="RU004355"/>
    </source>
</evidence>
<keyword evidence="2 5" id="KW-0540">Nuclease</keyword>
<dbReference type="InterPro" id="IPR003753">
    <property type="entry name" value="Exonuc_VII_L"/>
</dbReference>
<comment type="subcellular location">
    <subcellularLocation>
        <location evidence="5 6">Cytoplasm</location>
    </subcellularLocation>
</comment>
<comment type="subunit">
    <text evidence="5">Heterooligomer composed of large and small subunits.</text>
</comment>
<evidence type="ECO:0000313" key="10">
    <source>
        <dbReference type="EMBL" id="GIH91492.1"/>
    </source>
</evidence>
<dbReference type="RefSeq" id="WP_204063783.1">
    <property type="nucleotide sequence ID" value="NZ_BOOJ01000021.1"/>
</dbReference>
<feature type="domain" description="OB-fold nucleic acid binding" evidence="9">
    <location>
        <begin position="13"/>
        <end position="104"/>
    </location>
</feature>
<protein>
    <recommendedName>
        <fullName evidence="5">Exodeoxyribonuclease 7 large subunit</fullName>
        <ecNumber evidence="5">3.1.11.6</ecNumber>
    </recommendedName>
    <alternativeName>
        <fullName evidence="5">Exodeoxyribonuclease VII large subunit</fullName>
        <shortName evidence="5">Exonuclease VII large subunit</shortName>
    </alternativeName>
</protein>
<dbReference type="PANTHER" id="PTHR30008">
    <property type="entry name" value="EXODEOXYRIBONUCLEASE 7 LARGE SUBUNIT"/>
    <property type="match status" value="1"/>
</dbReference>
<evidence type="ECO:0000256" key="5">
    <source>
        <dbReference type="HAMAP-Rule" id="MF_00378"/>
    </source>
</evidence>
<sequence length="461" mass="49635">MSAKTTPEQPLPVRTVLQMVGGWIGKLGTVWVEGQITELTARGGTVFLTLRDPVANMSARVTCPRGVYEATVPRPVDGARVVMNLKPDFWVNRGSFAFTALEMRPVGVGELLARLERLRQVLAAEGLFGADRKRRLPFLPGTIGLICGRDSAAERDVLENSRRRWPAVRFKVEPVAVQGPYAVGEVTEALRKFDADAEIDVIVIARGGGSMEDLLPFSDESLVRAVAACRTPVVSAIGHEQDSPLLDLVADVRASTPTDAAKKVVPDVGEQLTLVRQLRDRGRRVTAGWLDRETAWLTAVRSRPSLADPVREIERRAEQAEQLRDRARRALTGSLDRAGDSLGHLRARLVALSPAATLERGYAIVQRPSGDVVRRAADVAPGDELTVRFADDRITVRHEAAAGTRTKREPAAGARARRGSAAGTKAERTPAAEAGAEPEPAGAGAGQESAPAPKVRKKPAT</sequence>
<dbReference type="GO" id="GO:0003676">
    <property type="term" value="F:nucleic acid binding"/>
    <property type="evidence" value="ECO:0007669"/>
    <property type="project" value="InterPro"/>
</dbReference>
<dbReference type="Pfam" id="PF02601">
    <property type="entry name" value="Exonuc_VII_L"/>
    <property type="match status" value="1"/>
</dbReference>
<dbReference type="InterPro" id="IPR020579">
    <property type="entry name" value="Exonuc_VII_lsu_C"/>
</dbReference>
<evidence type="ECO:0000259" key="9">
    <source>
        <dbReference type="Pfam" id="PF13742"/>
    </source>
</evidence>
<reference evidence="10 11" key="1">
    <citation type="submission" date="2021-01" db="EMBL/GenBank/DDBJ databases">
        <title>Whole genome shotgun sequence of Planobispora siamensis NBRC 107568.</title>
        <authorList>
            <person name="Komaki H."/>
            <person name="Tamura T."/>
        </authorList>
    </citation>
    <scope>NUCLEOTIDE SEQUENCE [LARGE SCALE GENOMIC DNA]</scope>
    <source>
        <strain evidence="10 11">NBRC 107568</strain>
    </source>
</reference>
<feature type="compositionally biased region" description="Low complexity" evidence="7">
    <location>
        <begin position="411"/>
        <end position="424"/>
    </location>
</feature>
<keyword evidence="4 5" id="KW-0269">Exonuclease</keyword>
<dbReference type="EMBL" id="BOOJ01000021">
    <property type="protein sequence ID" value="GIH91492.1"/>
    <property type="molecule type" value="Genomic_DNA"/>
</dbReference>
<dbReference type="EC" id="3.1.11.6" evidence="5"/>